<comment type="similarity">
    <text evidence="1">Belongs to the glycosyltransferase 2 family.</text>
</comment>
<evidence type="ECO:0000256" key="2">
    <source>
        <dbReference type="ARBA" id="ARBA00022676"/>
    </source>
</evidence>
<dbReference type="InterPro" id="IPR050834">
    <property type="entry name" value="Glycosyltransf_2"/>
</dbReference>
<dbReference type="PANTHER" id="PTHR43685:SF5">
    <property type="entry name" value="GLYCOSYLTRANSFERASE EPSE-RELATED"/>
    <property type="match status" value="1"/>
</dbReference>
<dbReference type="SUPFAM" id="SSF53448">
    <property type="entry name" value="Nucleotide-diphospho-sugar transferases"/>
    <property type="match status" value="1"/>
</dbReference>
<dbReference type="InterPro" id="IPR001173">
    <property type="entry name" value="Glyco_trans_2-like"/>
</dbReference>
<dbReference type="PANTHER" id="PTHR43685">
    <property type="entry name" value="GLYCOSYLTRANSFERASE"/>
    <property type="match status" value="1"/>
</dbReference>
<keyword evidence="3 5" id="KW-0808">Transferase</keyword>
<comment type="caution">
    <text evidence="5">The sequence shown here is derived from an EMBL/GenBank/DDBJ whole genome shotgun (WGS) entry which is preliminary data.</text>
</comment>
<dbReference type="Gene3D" id="3.90.550.10">
    <property type="entry name" value="Spore Coat Polysaccharide Biosynthesis Protein SpsA, Chain A"/>
    <property type="match status" value="1"/>
</dbReference>
<dbReference type="InterPro" id="IPR029044">
    <property type="entry name" value="Nucleotide-diphossugar_trans"/>
</dbReference>
<protein>
    <submittedName>
        <fullName evidence="5">Glycosyl transferase</fullName>
    </submittedName>
</protein>
<gene>
    <name evidence="5" type="ORF">KAM382_35090</name>
</gene>
<accession>A0ABD0BB66</accession>
<reference evidence="5 6" key="1">
    <citation type="submission" date="2021-07" db="EMBL/GenBank/DDBJ databases">
        <title>Draft genome sequence of carbapenem-resistant Aeromonas spp. in Japan.</title>
        <authorList>
            <person name="Maehana S."/>
            <person name="Suzuki M."/>
            <person name="Kitasato H."/>
        </authorList>
    </citation>
    <scope>NUCLEOTIDE SEQUENCE [LARGE SCALE GENOMIC DNA]</scope>
    <source>
        <strain evidence="5 6">KAM382</strain>
    </source>
</reference>
<organism evidence="5 6">
    <name type="scientific">Aeromonas caviae</name>
    <name type="common">Aeromonas punctata</name>
    <dbReference type="NCBI Taxonomy" id="648"/>
    <lineage>
        <taxon>Bacteria</taxon>
        <taxon>Pseudomonadati</taxon>
        <taxon>Pseudomonadota</taxon>
        <taxon>Gammaproteobacteria</taxon>
        <taxon>Aeromonadales</taxon>
        <taxon>Aeromonadaceae</taxon>
        <taxon>Aeromonas</taxon>
    </lineage>
</organism>
<evidence type="ECO:0000256" key="1">
    <source>
        <dbReference type="ARBA" id="ARBA00006739"/>
    </source>
</evidence>
<dbReference type="EMBL" id="BPOP01000046">
    <property type="protein sequence ID" value="GJB93448.1"/>
    <property type="molecule type" value="Genomic_DNA"/>
</dbReference>
<dbReference type="Pfam" id="PF00535">
    <property type="entry name" value="Glycos_transf_2"/>
    <property type="match status" value="1"/>
</dbReference>
<evidence type="ECO:0000256" key="3">
    <source>
        <dbReference type="ARBA" id="ARBA00022679"/>
    </source>
</evidence>
<sequence length="279" mass="31928">MDFYFILLGEGNLFTVLLSVYCKESPLYLSQSLSSIWDDQYQKPGQIVLVKDGPLTLALNTVIDDWIAKLDDIITVVNLPKNIGLAGALNKGLQYCRFDLVARMDTDDIAMPERFKLQTLFMNSHPEVAVSSGFIEEWNADFTTKLSSRSLPLTHKEIVAFAKLRSPISHPAAIFRKSVILDVGGYENIYPEDHLLWVRVIQKGYKLANIPDVLLRMRTGEEFVTRRGYIFLKGELVSYWLMYRSGFLSIGEFIKASTLRSVVRLSPKFVKLWLYNNMR</sequence>
<evidence type="ECO:0000259" key="4">
    <source>
        <dbReference type="Pfam" id="PF00535"/>
    </source>
</evidence>
<keyword evidence="2" id="KW-0328">Glycosyltransferase</keyword>
<evidence type="ECO:0000313" key="6">
    <source>
        <dbReference type="Proteomes" id="UP000737420"/>
    </source>
</evidence>
<dbReference type="Proteomes" id="UP000737420">
    <property type="component" value="Unassembled WGS sequence"/>
</dbReference>
<evidence type="ECO:0000313" key="5">
    <source>
        <dbReference type="EMBL" id="GJB93448.1"/>
    </source>
</evidence>
<proteinExistence type="inferred from homology"/>
<dbReference type="AlphaFoldDB" id="A0ABD0BB66"/>
<feature type="domain" description="Glycosyltransferase 2-like" evidence="4">
    <location>
        <begin position="24"/>
        <end position="180"/>
    </location>
</feature>
<name>A0ABD0BB66_AERCA</name>
<dbReference type="GO" id="GO:0016757">
    <property type="term" value="F:glycosyltransferase activity"/>
    <property type="evidence" value="ECO:0007669"/>
    <property type="project" value="UniProtKB-KW"/>
</dbReference>